<dbReference type="AlphaFoldDB" id="A0A5C8PLD9"/>
<dbReference type="EMBL" id="VDUZ01000019">
    <property type="protein sequence ID" value="TXL74292.1"/>
    <property type="molecule type" value="Genomic_DNA"/>
</dbReference>
<dbReference type="GO" id="GO:0103068">
    <property type="term" value="F:leukotriene C4 gamma-glutamyl transferase activity"/>
    <property type="evidence" value="ECO:0007669"/>
    <property type="project" value="UniProtKB-EC"/>
</dbReference>
<evidence type="ECO:0000256" key="2">
    <source>
        <dbReference type="ARBA" id="ARBA00001089"/>
    </source>
</evidence>
<accession>A0A5C8PLD9</accession>
<evidence type="ECO:0000256" key="1">
    <source>
        <dbReference type="ARBA" id="ARBA00001049"/>
    </source>
</evidence>
<dbReference type="Pfam" id="PF01019">
    <property type="entry name" value="G_glu_transpept"/>
    <property type="match status" value="1"/>
</dbReference>
<evidence type="ECO:0000256" key="3">
    <source>
        <dbReference type="ARBA" id="ARBA00047417"/>
    </source>
</evidence>
<keyword evidence="5" id="KW-1185">Reference proteome</keyword>
<evidence type="ECO:0008006" key="6">
    <source>
        <dbReference type="Google" id="ProtNLM"/>
    </source>
</evidence>
<comment type="catalytic activity">
    <reaction evidence="1">
        <text>an S-substituted glutathione + H2O = an S-substituted L-cysteinylglycine + L-glutamate</text>
        <dbReference type="Rhea" id="RHEA:59468"/>
        <dbReference type="ChEBI" id="CHEBI:15377"/>
        <dbReference type="ChEBI" id="CHEBI:29985"/>
        <dbReference type="ChEBI" id="CHEBI:90779"/>
        <dbReference type="ChEBI" id="CHEBI:143103"/>
        <dbReference type="EC" id="3.4.19.13"/>
    </reaction>
</comment>
<sequence>MRRSCTRWTSTALASRLAARRIGATMVRIAFSISASRTKTIASPRCAAAGKAGAISASDNVVTARIEVTMRPGKLITPRLFHEARDRRAPRQRAVAALAAGVAVLAACGPKVEKGQPGFVEGFFGAVVADEPLAAEAGRDILAAGGTAADAAVAMYFALSATLPSGASLGAGGVCLVHNAKTHKAEAIIFPSTPAGPATKGFDVATPTAVRGMTLLHVRHGQARWEALVAPGERIARDGASVSRALARDLQAGVAQIGLDPAARRIYEKGGGTAIGEGDPFVQRDLGSSLGSIRARGGVDFFQGQFARQLVDSVQSAGGGLTLQNLREAVASVVEPIQVPVGDHTAYFAPAPFAGSATQAAFTGQGGAGGGAYAGGEAGFAALDRNANAVACTVGMGQLFGARKVAPGTGIMMGAPGGGGNALIGPMLIANRNTGDSMLVGVASGGPGATAALGTVARQVMREGMPLPSALSAVSGAQVGMVACPRGVRENRTLCQLGVDPRSYGLALTSAR</sequence>
<gene>
    <name evidence="4" type="ORF">FHP25_17545</name>
</gene>
<organism evidence="4 5">
    <name type="scientific">Vineibacter terrae</name>
    <dbReference type="NCBI Taxonomy" id="2586908"/>
    <lineage>
        <taxon>Bacteria</taxon>
        <taxon>Pseudomonadati</taxon>
        <taxon>Pseudomonadota</taxon>
        <taxon>Alphaproteobacteria</taxon>
        <taxon>Hyphomicrobiales</taxon>
        <taxon>Vineibacter</taxon>
    </lineage>
</organism>
<name>A0A5C8PLD9_9HYPH</name>
<comment type="caution">
    <text evidence="4">The sequence shown here is derived from an EMBL/GenBank/DDBJ whole genome shotgun (WGS) entry which is preliminary data.</text>
</comment>
<dbReference type="GO" id="GO:0005886">
    <property type="term" value="C:plasma membrane"/>
    <property type="evidence" value="ECO:0007669"/>
    <property type="project" value="TreeGrafter"/>
</dbReference>
<dbReference type="PANTHER" id="PTHR11686">
    <property type="entry name" value="GAMMA GLUTAMYL TRANSPEPTIDASE"/>
    <property type="match status" value="1"/>
</dbReference>
<protein>
    <recommendedName>
        <fullName evidence="6">Gamma-glutamyltranspeptidase</fullName>
    </recommendedName>
</protein>
<evidence type="ECO:0000313" key="4">
    <source>
        <dbReference type="EMBL" id="TXL74292.1"/>
    </source>
</evidence>
<proteinExistence type="predicted"/>
<dbReference type="GO" id="GO:0006751">
    <property type="term" value="P:glutathione catabolic process"/>
    <property type="evidence" value="ECO:0007669"/>
    <property type="project" value="InterPro"/>
</dbReference>
<reference evidence="4 5" key="1">
    <citation type="submission" date="2019-06" db="EMBL/GenBank/DDBJ databases">
        <title>New taxonomy in bacterial strain CC-CFT640, isolated from vineyard.</title>
        <authorList>
            <person name="Lin S.-Y."/>
            <person name="Tsai C.-F."/>
            <person name="Young C.-C."/>
        </authorList>
    </citation>
    <scope>NUCLEOTIDE SEQUENCE [LARGE SCALE GENOMIC DNA]</scope>
    <source>
        <strain evidence="4 5">CC-CFT640</strain>
    </source>
</reference>
<comment type="catalytic activity">
    <reaction evidence="2">
        <text>glutathione + H2O = L-cysteinylglycine + L-glutamate</text>
        <dbReference type="Rhea" id="RHEA:28807"/>
        <dbReference type="ChEBI" id="CHEBI:15377"/>
        <dbReference type="ChEBI" id="CHEBI:29985"/>
        <dbReference type="ChEBI" id="CHEBI:57925"/>
        <dbReference type="ChEBI" id="CHEBI:61694"/>
        <dbReference type="EC" id="3.4.19.13"/>
    </reaction>
</comment>
<dbReference type="SUPFAM" id="SSF56235">
    <property type="entry name" value="N-terminal nucleophile aminohydrolases (Ntn hydrolases)"/>
    <property type="match status" value="1"/>
</dbReference>
<dbReference type="Proteomes" id="UP000321638">
    <property type="component" value="Unassembled WGS sequence"/>
</dbReference>
<evidence type="ECO:0000313" key="5">
    <source>
        <dbReference type="Proteomes" id="UP000321638"/>
    </source>
</evidence>
<dbReference type="InterPro" id="IPR000101">
    <property type="entry name" value="GGT_peptidase"/>
</dbReference>
<dbReference type="InterPro" id="IPR029055">
    <property type="entry name" value="Ntn_hydrolases_N"/>
</dbReference>
<dbReference type="GO" id="GO:0036374">
    <property type="term" value="F:glutathione hydrolase activity"/>
    <property type="evidence" value="ECO:0007669"/>
    <property type="project" value="UniProtKB-EC"/>
</dbReference>
<dbReference type="PRINTS" id="PR01210">
    <property type="entry name" value="GGTRANSPTASE"/>
</dbReference>
<dbReference type="PANTHER" id="PTHR11686:SF9">
    <property type="entry name" value="RE13973P"/>
    <property type="match status" value="1"/>
</dbReference>
<dbReference type="OrthoDB" id="9781342at2"/>
<comment type="catalytic activity">
    <reaction evidence="3">
        <text>an N-terminal (5-L-glutamyl)-[peptide] + an alpha-amino acid = 5-L-glutamyl amino acid + an N-terminal L-alpha-aminoacyl-[peptide]</text>
        <dbReference type="Rhea" id="RHEA:23904"/>
        <dbReference type="Rhea" id="RHEA-COMP:9780"/>
        <dbReference type="Rhea" id="RHEA-COMP:9795"/>
        <dbReference type="ChEBI" id="CHEBI:77644"/>
        <dbReference type="ChEBI" id="CHEBI:78597"/>
        <dbReference type="ChEBI" id="CHEBI:78599"/>
        <dbReference type="ChEBI" id="CHEBI:78608"/>
        <dbReference type="EC" id="2.3.2.2"/>
    </reaction>
</comment>